<dbReference type="InterPro" id="IPR013783">
    <property type="entry name" value="Ig-like_fold"/>
</dbReference>
<dbReference type="InterPro" id="IPR000792">
    <property type="entry name" value="Tscrpt_reg_LuxR_C"/>
</dbReference>
<dbReference type="InterPro" id="IPR016032">
    <property type="entry name" value="Sig_transdc_resp-reg_C-effctor"/>
</dbReference>
<dbReference type="InterPro" id="IPR036388">
    <property type="entry name" value="WH-like_DNA-bd_sf"/>
</dbReference>
<gene>
    <name evidence="5" type="ORF">LBV24_12930</name>
</gene>
<evidence type="ECO:0000259" key="4">
    <source>
        <dbReference type="SMART" id="SM00421"/>
    </source>
</evidence>
<dbReference type="InterPro" id="IPR015943">
    <property type="entry name" value="WD40/YVTN_repeat-like_dom_sf"/>
</dbReference>
<accession>A0ABS7Y669</accession>
<feature type="chain" id="PRO_5047054819" evidence="3">
    <location>
        <begin position="22"/>
        <end position="934"/>
    </location>
</feature>
<dbReference type="SUPFAM" id="SSF46894">
    <property type="entry name" value="C-terminal effector domain of the bipartite response regulators"/>
    <property type="match status" value="1"/>
</dbReference>
<comment type="caution">
    <text evidence="5">The sequence shown here is derived from an EMBL/GenBank/DDBJ whole genome shotgun (WGS) entry which is preliminary data.</text>
</comment>
<reference evidence="6" key="1">
    <citation type="submission" date="2023-07" db="EMBL/GenBank/DDBJ databases">
        <authorList>
            <person name="Yue Y."/>
        </authorList>
    </citation>
    <scope>NUCLEOTIDE SEQUENCE [LARGE SCALE GENOMIC DNA]</scope>
    <source>
        <strain evidence="6">2Y89</strain>
    </source>
</reference>
<keyword evidence="2" id="KW-1133">Transmembrane helix</keyword>
<feature type="coiled-coil region" evidence="1">
    <location>
        <begin position="763"/>
        <end position="811"/>
    </location>
</feature>
<evidence type="ECO:0000256" key="1">
    <source>
        <dbReference type="SAM" id="Coils"/>
    </source>
</evidence>
<evidence type="ECO:0000313" key="6">
    <source>
        <dbReference type="Proteomes" id="UP001198402"/>
    </source>
</evidence>
<organism evidence="5 6">
    <name type="scientific">Winogradskyella vincentii</name>
    <dbReference type="NCBI Taxonomy" id="2877122"/>
    <lineage>
        <taxon>Bacteria</taxon>
        <taxon>Pseudomonadati</taxon>
        <taxon>Bacteroidota</taxon>
        <taxon>Flavobacteriia</taxon>
        <taxon>Flavobacteriales</taxon>
        <taxon>Flavobacteriaceae</taxon>
        <taxon>Winogradskyella</taxon>
    </lineage>
</organism>
<dbReference type="Gene3D" id="1.10.10.10">
    <property type="entry name" value="Winged helix-like DNA-binding domain superfamily/Winged helix DNA-binding domain"/>
    <property type="match status" value="1"/>
</dbReference>
<dbReference type="RefSeq" id="WP_224479075.1">
    <property type="nucleotide sequence ID" value="NZ_JAIUJS010000008.1"/>
</dbReference>
<proteinExistence type="predicted"/>
<evidence type="ECO:0000313" key="5">
    <source>
        <dbReference type="EMBL" id="MCA0154127.1"/>
    </source>
</evidence>
<sequence length="934" mass="107511">MVILRKILCLSFVLLVTFLQSQEIPPINIFTPQDYGAEDQNWSITQNDKNFIYVANNVGLLEYNGASWQMYKSPNDMILRTVKSVGDLIYTGGYMDFGYWQRNEFGELLYSSLVKEIGFDILEDEEIWGIIAVEDFVLFQSFERIYIYSTKDKSFRIINSDNRINKIFVVNGIVFFQKRGEGLFKLENGKESKFLDSEDINGVEIINMFSFEDDLLLITKERGFYKVKDENLEKWSINADNLILNESIYSGIRLKDGSFVLGTISNGIINIDANGNLLFSINQEIGLSNNTVLSINEDSSGNVWLGLDNGINVINLNSPYRVFQDKLGILGTVYVSRKIGNTLYLGTNQGLFYKELNTNDGFTFIKGTNGQVWSLKVIDGTLFCGHDKGTFIIVDNRSTLISDEMGTWNIKQIENNPNLIITGNYKGLHILEKTSTGWRKRNKIQGFDISSRYLEFASPTEILVSHEYKGIYRLILDEEYRNVIKSSQFSKFMGSKSGIAQYDNDILYCNQDGVFKYDKVGSTFNRDSLFSSVLSGDKYLSGKLIYNRDDKRLWGFPKNEIVYIEPGKLSSIPEIEAVPIPSEIRKGKPGYDNLLYLDNKRYLIGTTVGYLVIDLAKFKNEEKEIFLNGVTYNSNHNESVSLATNVASNLKPRENNLHFKYSVASYNALSTNKYQYRLLGRYDQWSEWSSSPEVVFENLPHGEYTFEARAITDGVTSKNKISYNFSIEKPWYIKPLALIIYALLAIVSIYLIHYLNKRYYKKQKETLLRKKAQELELEQLENQRQLIQFKNKNLQLDIENKNRELGMATMNLVKRNELLNNIKEELTRANSIDEIKSVIKVINSSLNSTGDWKLFEEAFNNVDKDFMKRIKILHPAITPNDLRLCAYLRLNLSSKEIAPLLNISHKSVEVKRYRLRKKMGLEHDQSLSNYIIEL</sequence>
<name>A0ABS7Y669_9FLAO</name>
<dbReference type="Pfam" id="PF07495">
    <property type="entry name" value="Y_Y_Y"/>
    <property type="match status" value="1"/>
</dbReference>
<dbReference type="SMART" id="SM00421">
    <property type="entry name" value="HTH_LUXR"/>
    <property type="match status" value="1"/>
</dbReference>
<dbReference type="Gene3D" id="2.130.10.10">
    <property type="entry name" value="YVTN repeat-like/Quinoprotein amine dehydrogenase"/>
    <property type="match status" value="1"/>
</dbReference>
<feature type="transmembrane region" description="Helical" evidence="2">
    <location>
        <begin position="731"/>
        <end position="755"/>
    </location>
</feature>
<dbReference type="Gene3D" id="2.60.40.10">
    <property type="entry name" value="Immunoglobulins"/>
    <property type="match status" value="1"/>
</dbReference>
<dbReference type="InterPro" id="IPR011123">
    <property type="entry name" value="Y_Y_Y"/>
</dbReference>
<keyword evidence="3" id="KW-0732">Signal</keyword>
<dbReference type="Proteomes" id="UP001198402">
    <property type="component" value="Unassembled WGS sequence"/>
</dbReference>
<evidence type="ECO:0000256" key="3">
    <source>
        <dbReference type="SAM" id="SignalP"/>
    </source>
</evidence>
<feature type="domain" description="HTH luxR-type" evidence="4">
    <location>
        <begin position="874"/>
        <end position="931"/>
    </location>
</feature>
<keyword evidence="6" id="KW-1185">Reference proteome</keyword>
<protein>
    <submittedName>
        <fullName evidence="5">LuxR C-terminal-related transcriptional regulator</fullName>
    </submittedName>
</protein>
<dbReference type="EMBL" id="JAIUJS010000008">
    <property type="protein sequence ID" value="MCA0154127.1"/>
    <property type="molecule type" value="Genomic_DNA"/>
</dbReference>
<keyword evidence="2" id="KW-0472">Membrane</keyword>
<keyword evidence="2" id="KW-0812">Transmembrane</keyword>
<keyword evidence="1" id="KW-0175">Coiled coil</keyword>
<evidence type="ECO:0000256" key="2">
    <source>
        <dbReference type="SAM" id="Phobius"/>
    </source>
</evidence>
<feature type="signal peptide" evidence="3">
    <location>
        <begin position="1"/>
        <end position="21"/>
    </location>
</feature>